<evidence type="ECO:0000313" key="6">
    <source>
        <dbReference type="Proteomes" id="UP000595564"/>
    </source>
</evidence>
<evidence type="ECO:0008006" key="7">
    <source>
        <dbReference type="Google" id="ProtNLM"/>
    </source>
</evidence>
<protein>
    <recommendedName>
        <fullName evidence="7">Tetratricopeptide repeat protein</fullName>
    </recommendedName>
</protein>
<dbReference type="SUPFAM" id="SSF48452">
    <property type="entry name" value="TPR-like"/>
    <property type="match status" value="1"/>
</dbReference>
<dbReference type="InterPro" id="IPR051012">
    <property type="entry name" value="CellSynth/LPSAsmb/PSIAsmb"/>
</dbReference>
<feature type="repeat" description="TPR" evidence="3">
    <location>
        <begin position="135"/>
        <end position="168"/>
    </location>
</feature>
<keyword evidence="4" id="KW-0732">Signal</keyword>
<feature type="repeat" description="TPR" evidence="3">
    <location>
        <begin position="169"/>
        <end position="202"/>
    </location>
</feature>
<dbReference type="Pfam" id="PF14559">
    <property type="entry name" value="TPR_19"/>
    <property type="match status" value="1"/>
</dbReference>
<dbReference type="EMBL" id="AP017470">
    <property type="protein sequence ID" value="BBB33157.1"/>
    <property type="molecule type" value="Genomic_DNA"/>
</dbReference>
<dbReference type="InterPro" id="IPR019734">
    <property type="entry name" value="TPR_rpt"/>
</dbReference>
<evidence type="ECO:0000256" key="1">
    <source>
        <dbReference type="ARBA" id="ARBA00022737"/>
    </source>
</evidence>
<dbReference type="RefSeq" id="WP_201327459.1">
    <property type="nucleotide sequence ID" value="NZ_AP017470.1"/>
</dbReference>
<gene>
    <name evidence="5" type="ORF">TTHT_1679</name>
</gene>
<evidence type="ECO:0000313" key="5">
    <source>
        <dbReference type="EMBL" id="BBB33157.1"/>
    </source>
</evidence>
<dbReference type="PANTHER" id="PTHR45586:SF1">
    <property type="entry name" value="LIPOPOLYSACCHARIDE ASSEMBLY PROTEIN B"/>
    <property type="match status" value="1"/>
</dbReference>
<dbReference type="Proteomes" id="UP000595564">
    <property type="component" value="Chromosome"/>
</dbReference>
<proteinExistence type="predicted"/>
<feature type="signal peptide" evidence="4">
    <location>
        <begin position="1"/>
        <end position="20"/>
    </location>
</feature>
<feature type="repeat" description="TPR" evidence="3">
    <location>
        <begin position="27"/>
        <end position="60"/>
    </location>
</feature>
<evidence type="ECO:0000256" key="3">
    <source>
        <dbReference type="PROSITE-ProRule" id="PRU00339"/>
    </source>
</evidence>
<evidence type="ECO:0000256" key="2">
    <source>
        <dbReference type="ARBA" id="ARBA00022803"/>
    </source>
</evidence>
<dbReference type="SMART" id="SM00028">
    <property type="entry name" value="TPR"/>
    <property type="match status" value="4"/>
</dbReference>
<dbReference type="InterPro" id="IPR011990">
    <property type="entry name" value="TPR-like_helical_dom_sf"/>
</dbReference>
<dbReference type="PROSITE" id="PS50005">
    <property type="entry name" value="TPR"/>
    <property type="match status" value="3"/>
</dbReference>
<keyword evidence="6" id="KW-1185">Reference proteome</keyword>
<dbReference type="AlphaFoldDB" id="A0A7R6PN68"/>
<dbReference type="PANTHER" id="PTHR45586">
    <property type="entry name" value="TPR REPEAT-CONTAINING PROTEIN PA4667"/>
    <property type="match status" value="1"/>
</dbReference>
<sequence>MRRLFLFLGILMLSVSVSFAGTSVKKAQKYYDKAVEYFQAGKFAKAESKLLKAIDKDPNFSEAYLLLAKTYAKTGQIDKCQQYASKAYDLSGGKNAEAIELMYELAAYNKDKKGMEKYGLELLKLKGQNASRAEIGRMEQLAIQYFQTGNMKKAEEIYEEIMKAKPDYTYAYLNLGKIYIAMKDYNKARSILERGIAAGVDNEEIDFILASMYCNEFKEYKKAIPLLEKLIKNNSKFKKDAYSYLINACKETESIDKGIDVCENFIKEYPEDKLTPEVKKRLEQFKKVKESQKTKK</sequence>
<keyword evidence="1" id="KW-0677">Repeat</keyword>
<dbReference type="Pfam" id="PF13431">
    <property type="entry name" value="TPR_17"/>
    <property type="match status" value="1"/>
</dbReference>
<feature type="chain" id="PRO_5032606624" description="Tetratricopeptide repeat protein" evidence="4">
    <location>
        <begin position="21"/>
        <end position="296"/>
    </location>
</feature>
<name>A0A7R6PN68_9BACT</name>
<keyword evidence="2 3" id="KW-0802">TPR repeat</keyword>
<dbReference type="KEGG" id="thyd:TTHT_1679"/>
<dbReference type="Gene3D" id="1.25.40.10">
    <property type="entry name" value="Tetratricopeptide repeat domain"/>
    <property type="match status" value="2"/>
</dbReference>
<accession>A0A7R6PN68</accession>
<organism evidence="5 6">
    <name type="scientific">Thermotomaculum hydrothermale</name>
    <dbReference type="NCBI Taxonomy" id="981385"/>
    <lineage>
        <taxon>Bacteria</taxon>
        <taxon>Pseudomonadati</taxon>
        <taxon>Acidobacteriota</taxon>
        <taxon>Holophagae</taxon>
        <taxon>Thermotomaculales</taxon>
        <taxon>Thermotomaculaceae</taxon>
        <taxon>Thermotomaculum</taxon>
    </lineage>
</organism>
<evidence type="ECO:0000256" key="4">
    <source>
        <dbReference type="SAM" id="SignalP"/>
    </source>
</evidence>
<reference evidence="5 6" key="1">
    <citation type="journal article" date="2012" name="Extremophiles">
        <title>Thermotomaculum hydrothermale gen. nov., sp. nov., a novel heterotrophic thermophile within the phylum Acidobacteria from a deep-sea hydrothermal vent chimney in the Southern Okinawa Trough.</title>
        <authorList>
            <person name="Izumi H."/>
            <person name="Nunoura T."/>
            <person name="Miyazaki M."/>
            <person name="Mino S."/>
            <person name="Toki T."/>
            <person name="Takai K."/>
            <person name="Sako Y."/>
            <person name="Sawabe T."/>
            <person name="Nakagawa S."/>
        </authorList>
    </citation>
    <scope>NUCLEOTIDE SEQUENCE [LARGE SCALE GENOMIC DNA]</scope>
    <source>
        <strain evidence="5 6">AC55</strain>
    </source>
</reference>